<dbReference type="PROSITE" id="PS50109">
    <property type="entry name" value="HIS_KIN"/>
    <property type="match status" value="1"/>
</dbReference>
<dbReference type="RefSeq" id="WP_045964301.1">
    <property type="nucleotide sequence ID" value="NZ_JXXW01000033.1"/>
</dbReference>
<feature type="repeat" description="TPR" evidence="1">
    <location>
        <begin position="181"/>
        <end position="214"/>
    </location>
</feature>
<keyword evidence="2" id="KW-0472">Membrane</keyword>
<dbReference type="AlphaFoldDB" id="A0AAQ2EVG4"/>
<feature type="domain" description="Histidine kinase" evidence="4">
    <location>
        <begin position="437"/>
        <end position="667"/>
    </location>
</feature>
<dbReference type="Gene3D" id="1.25.40.10">
    <property type="entry name" value="Tetratricopeptide repeat domain"/>
    <property type="match status" value="2"/>
</dbReference>
<reference evidence="5 6" key="1">
    <citation type="submission" date="2017-12" db="EMBL/GenBank/DDBJ databases">
        <authorList>
            <person name="Paulsen S."/>
            <person name="Gram L.K."/>
        </authorList>
    </citation>
    <scope>NUCLEOTIDE SEQUENCE [LARGE SCALE GENOMIC DNA]</scope>
    <source>
        <strain evidence="5 6">S1607</strain>
    </source>
</reference>
<dbReference type="SMART" id="SM00387">
    <property type="entry name" value="HATPase_c"/>
    <property type="match status" value="1"/>
</dbReference>
<dbReference type="GO" id="GO:0005524">
    <property type="term" value="F:ATP binding"/>
    <property type="evidence" value="ECO:0007669"/>
    <property type="project" value="UniProtKB-KW"/>
</dbReference>
<comment type="caution">
    <text evidence="5">The sequence shown here is derived from an EMBL/GenBank/DDBJ whole genome shotgun (WGS) entry which is preliminary data.</text>
</comment>
<dbReference type="SUPFAM" id="SSF48452">
    <property type="entry name" value="TPR-like"/>
    <property type="match status" value="2"/>
</dbReference>
<keyword evidence="3" id="KW-0732">Signal</keyword>
<dbReference type="EMBL" id="PNEL01000024">
    <property type="protein sequence ID" value="TMN77484.1"/>
    <property type="molecule type" value="Genomic_DNA"/>
</dbReference>
<dbReference type="Pfam" id="PF02518">
    <property type="entry name" value="HATPase_c"/>
    <property type="match status" value="1"/>
</dbReference>
<keyword evidence="1" id="KW-0802">TPR repeat</keyword>
<evidence type="ECO:0000256" key="2">
    <source>
        <dbReference type="SAM" id="Phobius"/>
    </source>
</evidence>
<feature type="signal peptide" evidence="3">
    <location>
        <begin position="1"/>
        <end position="18"/>
    </location>
</feature>
<keyword evidence="5" id="KW-0547">Nucleotide-binding</keyword>
<dbReference type="InterPro" id="IPR011990">
    <property type="entry name" value="TPR-like_helical_dom_sf"/>
</dbReference>
<evidence type="ECO:0000256" key="3">
    <source>
        <dbReference type="SAM" id="SignalP"/>
    </source>
</evidence>
<dbReference type="Proteomes" id="UP000305423">
    <property type="component" value="Unassembled WGS sequence"/>
</dbReference>
<feature type="chain" id="PRO_5042940276" evidence="3">
    <location>
        <begin position="19"/>
        <end position="677"/>
    </location>
</feature>
<dbReference type="PANTHER" id="PTHR43065:SF47">
    <property type="match status" value="1"/>
</dbReference>
<organism evidence="5 6">
    <name type="scientific">Pseudoalteromonas piscicida</name>
    <dbReference type="NCBI Taxonomy" id="43662"/>
    <lineage>
        <taxon>Bacteria</taxon>
        <taxon>Pseudomonadati</taxon>
        <taxon>Pseudomonadota</taxon>
        <taxon>Gammaproteobacteria</taxon>
        <taxon>Alteromonadales</taxon>
        <taxon>Pseudoalteromonadaceae</taxon>
        <taxon>Pseudoalteromonas</taxon>
    </lineage>
</organism>
<gene>
    <name evidence="5" type="ORF">CWB74_10125</name>
</gene>
<dbReference type="PANTHER" id="PTHR43065">
    <property type="entry name" value="SENSOR HISTIDINE KINASE"/>
    <property type="match status" value="1"/>
</dbReference>
<dbReference type="InterPro" id="IPR036890">
    <property type="entry name" value="HATPase_C_sf"/>
</dbReference>
<dbReference type="Gene3D" id="3.30.565.10">
    <property type="entry name" value="Histidine kinase-like ATPase, C-terminal domain"/>
    <property type="match status" value="1"/>
</dbReference>
<evidence type="ECO:0000313" key="6">
    <source>
        <dbReference type="Proteomes" id="UP000305423"/>
    </source>
</evidence>
<evidence type="ECO:0000259" key="4">
    <source>
        <dbReference type="PROSITE" id="PS50109"/>
    </source>
</evidence>
<evidence type="ECO:0000256" key="1">
    <source>
        <dbReference type="PROSITE-ProRule" id="PRU00339"/>
    </source>
</evidence>
<keyword evidence="5" id="KW-0067">ATP-binding</keyword>
<feature type="transmembrane region" description="Helical" evidence="2">
    <location>
        <begin position="379"/>
        <end position="401"/>
    </location>
</feature>
<accession>A0AAQ2EVG4</accession>
<reference evidence="6" key="2">
    <citation type="submission" date="2019-06" db="EMBL/GenBank/DDBJ databases">
        <title>Co-occurence of chitin degradation, pigmentation and bioactivity in marine Pseudoalteromonas.</title>
        <authorList>
            <person name="Sonnenschein E.C."/>
            <person name="Bech P.K."/>
        </authorList>
    </citation>
    <scope>NUCLEOTIDE SEQUENCE [LARGE SCALE GENOMIC DNA]</scope>
    <source>
        <strain evidence="6">S1607</strain>
    </source>
</reference>
<dbReference type="Gene3D" id="1.10.287.130">
    <property type="match status" value="1"/>
</dbReference>
<dbReference type="SUPFAM" id="SSF55874">
    <property type="entry name" value="ATPase domain of HSP90 chaperone/DNA topoisomerase II/histidine kinase"/>
    <property type="match status" value="1"/>
</dbReference>
<dbReference type="InterPro" id="IPR005467">
    <property type="entry name" value="His_kinase_dom"/>
</dbReference>
<dbReference type="InterPro" id="IPR019734">
    <property type="entry name" value="TPR_rpt"/>
</dbReference>
<name>A0AAQ2EVG4_PSEO7</name>
<evidence type="ECO:0000313" key="5">
    <source>
        <dbReference type="EMBL" id="TMN77484.1"/>
    </source>
</evidence>
<sequence length="677" mass="76575">MFKCAVCLLLLCTFYVQAELNEEGFESLRLQIREQYTVDPKVALQLTEQALNTSRLSADQKIKILNYKAWFQMELNQFSAAMRTTNEIKRLMYEAQDKSLIYAYYNLSGGIYSKLGLHELALVQYKDALVVAEQRGEDMVYQTKSNIADVYFLLGQYDVALDYYNEYLLFLNSNKDELSLSLLYNKFAKVYIAKNEYDSAAKFIDKAQQIQKSSKSDYHLAYSSHYQGKIALAKEQLSAAAEYFRKAILTFQRLGTTNEVNDVKLDLISLDIKQGDISEAKKLAEEVLDSTVQTNTKNKQASALSVLAKIAELQGDSKYALALTQELSRVERDIYAQQRNITLSRASYELEMVEKELEIESLKRVQAVQSAEASAQQKWLLSIIVFMLIYAVSTILVIQIIRRRNGSLRSTLKELTSTQEKLVEAEKMSSLAGLVSGMAHHLNTPIGLVITANSSLNGSLHDIQNKFEQKTLSPNHLSHFIGDALVASDIVDRSANRLNATVERFKAINTSIGSAEVKTIELSDFLNLHIREILVRIAPKVKLSLDNDKLEVQTYPNILLEVLKEFIHNSEQHGFTDNLLEDQPKIAIRLSEYDEAWQLSYKDNGRGLPDHNTEQVFNPFFSTNLAMQLGLGLTIVFNSVVHVLQGTIKAYSNDDGVEFLLTLPKQLKNGRRKAVDN</sequence>
<keyword evidence="2" id="KW-0812">Transmembrane</keyword>
<keyword evidence="2" id="KW-1133">Transmembrane helix</keyword>
<proteinExistence type="predicted"/>
<dbReference type="InterPro" id="IPR003594">
    <property type="entry name" value="HATPase_dom"/>
</dbReference>
<dbReference type="SMART" id="SM00028">
    <property type="entry name" value="TPR"/>
    <property type="match status" value="5"/>
</dbReference>
<protein>
    <submittedName>
        <fullName evidence="5">ATP-binding protein</fullName>
    </submittedName>
</protein>
<dbReference type="PROSITE" id="PS50005">
    <property type="entry name" value="TPR"/>
    <property type="match status" value="1"/>
</dbReference>